<evidence type="ECO:0000259" key="11">
    <source>
        <dbReference type="Pfam" id="PF24836"/>
    </source>
</evidence>
<evidence type="ECO:0000259" key="10">
    <source>
        <dbReference type="Pfam" id="PF11973"/>
    </source>
</evidence>
<evidence type="ECO:0000259" key="9">
    <source>
        <dbReference type="Pfam" id="PF05896"/>
    </source>
</evidence>
<dbReference type="Proteomes" id="UP000184268">
    <property type="component" value="Unassembled WGS sequence"/>
</dbReference>
<comment type="similarity">
    <text evidence="8">Belongs to the NqrA family.</text>
</comment>
<evidence type="ECO:0000313" key="12">
    <source>
        <dbReference type="EMBL" id="SHI15134.1"/>
    </source>
</evidence>
<gene>
    <name evidence="8" type="primary">nqrA</name>
    <name evidence="12" type="ORF">SAMN02745129_4396</name>
</gene>
<evidence type="ECO:0000256" key="7">
    <source>
        <dbReference type="ARBA" id="ARBA00023201"/>
    </source>
</evidence>
<dbReference type="Pfam" id="PF24836">
    <property type="entry name" value="NQRA_2nd"/>
    <property type="match status" value="1"/>
</dbReference>
<evidence type="ECO:0000256" key="5">
    <source>
        <dbReference type="ARBA" id="ARBA00023065"/>
    </source>
</evidence>
<sequence length="443" mass="48468">MTKGLDLPIQGKPDARIDGHRPAKRVAVLGEEHKGMKPTMLVEEGDRVRKGQPLFADKKTPGVVHTAPAAGVVEAIHRGDRRVLQSVVIAVEGEQDCTLPLPETLDRASLQQLLLDSGLWTALRTRPFSRVPAPDSQPVALFVNAMDTQPLAADPDLVISEQMDAFRHGLEALTLLTDGKVHLCHDNRGRFKGRLLEQPITGVDSHQFVGPHPAGLVGTHIHALSPVSLSKTVWHIGYQDVIAIGKLVQTGELYTDRVIALTGPQVAQPRLLRTQLGADVHSITDGELKEGNNRIVSGSILSGHNAHGPHGFLGRFHNQVTVLQEGYNHRSFGWIGQGRKRFSLYRSITTLLARPKQFPMTTDSGGINRPIIAYGRFDDLSPLDLEPALLLRDLVARDTDEAQLLGALELDEEDVALFTFACPGKYDYGAELRVCLDLIEKEG</sequence>
<dbReference type="PANTHER" id="PTHR37839:SF1">
    <property type="entry name" value="NA(+)-TRANSLOCATING NADH-QUINONE REDUCTASE SUBUNIT A"/>
    <property type="match status" value="1"/>
</dbReference>
<evidence type="ECO:0000313" key="13">
    <source>
        <dbReference type="Proteomes" id="UP000184268"/>
    </source>
</evidence>
<dbReference type="NCBIfam" id="NF003759">
    <property type="entry name" value="PRK05352.1-2"/>
    <property type="match status" value="1"/>
</dbReference>
<keyword evidence="4 8" id="KW-0915">Sodium</keyword>
<organism evidence="12 13">
    <name type="scientific">Ferrimonas marina</name>
    <dbReference type="NCBI Taxonomy" id="299255"/>
    <lineage>
        <taxon>Bacteria</taxon>
        <taxon>Pseudomonadati</taxon>
        <taxon>Pseudomonadota</taxon>
        <taxon>Gammaproteobacteria</taxon>
        <taxon>Alteromonadales</taxon>
        <taxon>Ferrimonadaceae</taxon>
        <taxon>Ferrimonas</taxon>
    </lineage>
</organism>
<dbReference type="STRING" id="299255.SAMN02745129_4396"/>
<dbReference type="HAMAP" id="MF_00425">
    <property type="entry name" value="NqrA"/>
    <property type="match status" value="1"/>
</dbReference>
<evidence type="ECO:0000256" key="2">
    <source>
        <dbReference type="ARBA" id="ARBA00022967"/>
    </source>
</evidence>
<accession>A0A1M5YTK4</accession>
<comment type="subunit">
    <text evidence="8">Composed of six subunits; NqrA, NqrB, NqrC, NqrD, NqrE and NqrF.</text>
</comment>
<keyword evidence="13" id="KW-1185">Reference proteome</keyword>
<feature type="domain" description="Na(+)-translocating NADH-quinone reductase subunit A C-terminal" evidence="10">
    <location>
        <begin position="258"/>
        <end position="307"/>
    </location>
</feature>
<dbReference type="InterPro" id="IPR056148">
    <property type="entry name" value="NQRA_2nd"/>
</dbReference>
<keyword evidence="7 8" id="KW-0739">Sodium transport</keyword>
<keyword evidence="5 8" id="KW-0406">Ion transport</keyword>
<reference evidence="12 13" key="1">
    <citation type="submission" date="2016-11" db="EMBL/GenBank/DDBJ databases">
        <authorList>
            <person name="Jaros S."/>
            <person name="Januszkiewicz K."/>
            <person name="Wedrychowicz H."/>
        </authorList>
    </citation>
    <scope>NUCLEOTIDE SEQUENCE [LARGE SCALE GENOMIC DNA]</scope>
    <source>
        <strain evidence="12 13">DSM 16917</strain>
    </source>
</reference>
<dbReference type="InterPro" id="IPR008703">
    <property type="entry name" value="NqrA"/>
</dbReference>
<dbReference type="PANTHER" id="PTHR37839">
    <property type="entry name" value="NA(+)-TRANSLOCATING NADH-QUINONE REDUCTASE SUBUNIT A"/>
    <property type="match status" value="1"/>
</dbReference>
<name>A0A1M5YTK4_9GAMM</name>
<evidence type="ECO:0000256" key="6">
    <source>
        <dbReference type="ARBA" id="ARBA00023075"/>
    </source>
</evidence>
<protein>
    <recommendedName>
        <fullName evidence="8">Na(+)-translocating NADH-quinone reductase subunit A</fullName>
        <shortName evidence="8">Na(+)-NQR subunit A</shortName>
        <shortName evidence="8">Na(+)-translocating NQR subunit A</shortName>
        <ecNumber evidence="8">7.2.1.1</ecNumber>
    </recommendedName>
    <alternativeName>
        <fullName evidence="8">NQR complex subunit A</fullName>
    </alternativeName>
    <alternativeName>
        <fullName evidence="8">NQR-1 subunit A</fullName>
    </alternativeName>
</protein>
<dbReference type="GO" id="GO:0006814">
    <property type="term" value="P:sodium ion transport"/>
    <property type="evidence" value="ECO:0007669"/>
    <property type="project" value="UniProtKB-UniRule"/>
</dbReference>
<dbReference type="InterPro" id="IPR022615">
    <property type="entry name" value="NqrA_C_domain"/>
</dbReference>
<evidence type="ECO:0000256" key="1">
    <source>
        <dbReference type="ARBA" id="ARBA00022448"/>
    </source>
</evidence>
<dbReference type="NCBIfam" id="TIGR01936">
    <property type="entry name" value="nqrA"/>
    <property type="match status" value="1"/>
</dbReference>
<dbReference type="AlphaFoldDB" id="A0A1M5YTK4"/>
<comment type="catalytic activity">
    <reaction evidence="8">
        <text>a ubiquinone + n Na(+)(in) + NADH + H(+) = a ubiquinol + n Na(+)(out) + NAD(+)</text>
        <dbReference type="Rhea" id="RHEA:47748"/>
        <dbReference type="Rhea" id="RHEA-COMP:9565"/>
        <dbReference type="Rhea" id="RHEA-COMP:9566"/>
        <dbReference type="ChEBI" id="CHEBI:15378"/>
        <dbReference type="ChEBI" id="CHEBI:16389"/>
        <dbReference type="ChEBI" id="CHEBI:17976"/>
        <dbReference type="ChEBI" id="CHEBI:29101"/>
        <dbReference type="ChEBI" id="CHEBI:57540"/>
        <dbReference type="ChEBI" id="CHEBI:57945"/>
        <dbReference type="EC" id="7.2.1.1"/>
    </reaction>
</comment>
<comment type="function">
    <text evidence="8">NQR complex catalyzes the reduction of ubiquinone-1 to ubiquinol by two successive reactions, coupled with the transport of Na(+) ions from the cytoplasm to the periplasm. NqrA to NqrE are probably involved in the second step, the conversion of ubisemiquinone to ubiquinol.</text>
</comment>
<evidence type="ECO:0000256" key="4">
    <source>
        <dbReference type="ARBA" id="ARBA00023053"/>
    </source>
</evidence>
<keyword evidence="6 8" id="KW-0830">Ubiquinone</keyword>
<dbReference type="InterPro" id="IPR056147">
    <property type="entry name" value="NQRA_N"/>
</dbReference>
<dbReference type="Pfam" id="PF05896">
    <property type="entry name" value="NQRA_N"/>
    <property type="match status" value="1"/>
</dbReference>
<dbReference type="EMBL" id="FQXG01000008">
    <property type="protein sequence ID" value="SHI15134.1"/>
    <property type="molecule type" value="Genomic_DNA"/>
</dbReference>
<proteinExistence type="inferred from homology"/>
<dbReference type="GO" id="GO:0016655">
    <property type="term" value="F:oxidoreductase activity, acting on NAD(P)H, quinone or similar compound as acceptor"/>
    <property type="evidence" value="ECO:0007669"/>
    <property type="project" value="UniProtKB-UniRule"/>
</dbReference>
<keyword evidence="1 8" id="KW-0813">Transport</keyword>
<evidence type="ECO:0000256" key="8">
    <source>
        <dbReference type="HAMAP-Rule" id="MF_00425"/>
    </source>
</evidence>
<keyword evidence="2 8" id="KW-1278">Translocase</keyword>
<feature type="domain" description="NqrA second alpha/beta" evidence="11">
    <location>
        <begin position="105"/>
        <end position="253"/>
    </location>
</feature>
<feature type="domain" description="NqrA N-terminal barrel-sandwich hybrid" evidence="9">
    <location>
        <begin position="2"/>
        <end position="92"/>
    </location>
</feature>
<dbReference type="Pfam" id="PF11973">
    <property type="entry name" value="NQRA_SLBB"/>
    <property type="match status" value="1"/>
</dbReference>
<dbReference type="EC" id="7.2.1.1" evidence="8"/>
<keyword evidence="3 8" id="KW-0520">NAD</keyword>
<evidence type="ECO:0000256" key="3">
    <source>
        <dbReference type="ARBA" id="ARBA00023027"/>
    </source>
</evidence>